<proteinExistence type="predicted"/>
<evidence type="ECO:0000313" key="1">
    <source>
        <dbReference type="EMBL" id="CAG8587662.1"/>
    </source>
</evidence>
<keyword evidence="2" id="KW-1185">Reference proteome</keyword>
<comment type="caution">
    <text evidence="1">The sequence shown here is derived from an EMBL/GenBank/DDBJ whole genome shotgun (WGS) entry which is preliminary data.</text>
</comment>
<name>A0ACA9MI62_9GLOM</name>
<dbReference type="EMBL" id="CAJVPT010012450">
    <property type="protein sequence ID" value="CAG8587662.1"/>
    <property type="molecule type" value="Genomic_DNA"/>
</dbReference>
<sequence>MKVSIERLTSTTTTTKTSTTSTKTSTTSTKTSTTSVASPTAVTPVSKGYTSLPTASVITGSFDGKMHPLTDQNLDGACAEQDETGEDHAVFILASGASISNVIIGADQAEGIHCRGPCTLTNVWWEDVCEGDSNKLAPEISPTSMVVVLSALPTKSVATSLPTLSENSTVHAVTALPATNVTSLMSSWSMRWLLCRLRIESTSRSIETFIRARSMFESLRSRGFAGIVEATTLAIKWHIGFYKVGNPEESKSDSSRREHFEYRMGENSSSTKVPPWALFMELRTLWSSLESVNRRGLTCEAPGNDRDREFLDRNSEAGNGRLKNHKKDVNYANSLRLIVAMFAQGW</sequence>
<organism evidence="1 2">
    <name type="scientific">Acaulospora colombiana</name>
    <dbReference type="NCBI Taxonomy" id="27376"/>
    <lineage>
        <taxon>Eukaryota</taxon>
        <taxon>Fungi</taxon>
        <taxon>Fungi incertae sedis</taxon>
        <taxon>Mucoromycota</taxon>
        <taxon>Glomeromycotina</taxon>
        <taxon>Glomeromycetes</taxon>
        <taxon>Diversisporales</taxon>
        <taxon>Acaulosporaceae</taxon>
        <taxon>Acaulospora</taxon>
    </lineage>
</organism>
<evidence type="ECO:0000313" key="2">
    <source>
        <dbReference type="Proteomes" id="UP000789525"/>
    </source>
</evidence>
<gene>
    <name evidence="1" type="ORF">ACOLOM_LOCUS6206</name>
</gene>
<dbReference type="Proteomes" id="UP000789525">
    <property type="component" value="Unassembled WGS sequence"/>
</dbReference>
<protein>
    <submittedName>
        <fullName evidence="1">14241_t:CDS:1</fullName>
    </submittedName>
</protein>
<accession>A0ACA9MI62</accession>
<reference evidence="1" key="1">
    <citation type="submission" date="2021-06" db="EMBL/GenBank/DDBJ databases">
        <authorList>
            <person name="Kallberg Y."/>
            <person name="Tangrot J."/>
            <person name="Rosling A."/>
        </authorList>
    </citation>
    <scope>NUCLEOTIDE SEQUENCE</scope>
    <source>
        <strain evidence="1">CL356</strain>
    </source>
</reference>